<name>M2Q8L1_9PSEU</name>
<proteinExistence type="predicted"/>
<dbReference type="AlphaFoldDB" id="M2Q8L1"/>
<evidence type="ECO:0000313" key="1">
    <source>
        <dbReference type="EMBL" id="EMD22991.1"/>
    </source>
</evidence>
<dbReference type="Proteomes" id="UP000014137">
    <property type="component" value="Unassembled WGS sequence"/>
</dbReference>
<evidence type="ECO:0000313" key="2">
    <source>
        <dbReference type="Proteomes" id="UP000014137"/>
    </source>
</evidence>
<dbReference type="PATRIC" id="fig|1238180.3.peg.7280"/>
<protein>
    <submittedName>
        <fullName evidence="1">Mobile element protein</fullName>
    </submittedName>
</protein>
<dbReference type="EMBL" id="ANMG01000083">
    <property type="protein sequence ID" value="EMD22991.1"/>
    <property type="molecule type" value="Genomic_DNA"/>
</dbReference>
<comment type="caution">
    <text evidence="1">The sequence shown here is derived from an EMBL/GenBank/DDBJ whole genome shotgun (WGS) entry which is preliminary data.</text>
</comment>
<accession>M2Q8L1</accession>
<reference evidence="1 2" key="1">
    <citation type="submission" date="2012-10" db="EMBL/GenBank/DDBJ databases">
        <title>Genome assembly of Amycolatopsis azurea DSM 43854.</title>
        <authorList>
            <person name="Khatri I."/>
            <person name="Kaur I."/>
            <person name="Subramanian S."/>
            <person name="Mayilraj S."/>
        </authorList>
    </citation>
    <scope>NUCLEOTIDE SEQUENCE [LARGE SCALE GENOMIC DNA]</scope>
    <source>
        <strain evidence="1 2">DSM 43854</strain>
    </source>
</reference>
<organism evidence="1 2">
    <name type="scientific">Amycolatopsis azurea DSM 43854</name>
    <dbReference type="NCBI Taxonomy" id="1238180"/>
    <lineage>
        <taxon>Bacteria</taxon>
        <taxon>Bacillati</taxon>
        <taxon>Actinomycetota</taxon>
        <taxon>Actinomycetes</taxon>
        <taxon>Pseudonocardiales</taxon>
        <taxon>Pseudonocardiaceae</taxon>
        <taxon>Amycolatopsis</taxon>
    </lineage>
</organism>
<gene>
    <name evidence="1" type="ORF">C791_7808</name>
</gene>
<sequence>MDYRCCNVVERRFNLLKQWRGLATRYDKLAIVYQSAIVLHAVITWTRTGPANQGEAHS</sequence>